<reference evidence="2 3" key="1">
    <citation type="submission" date="2024-01" db="EMBL/GenBank/DDBJ databases">
        <title>A draft genome for the cacao thread blight pathogen Marasmiellus scandens.</title>
        <authorList>
            <person name="Baruah I.K."/>
            <person name="Leung J."/>
            <person name="Bukari Y."/>
            <person name="Amoako-Attah I."/>
            <person name="Meinhardt L.W."/>
            <person name="Bailey B.A."/>
            <person name="Cohen S.P."/>
        </authorList>
    </citation>
    <scope>NUCLEOTIDE SEQUENCE [LARGE SCALE GENOMIC DNA]</scope>
    <source>
        <strain evidence="2 3">GH-19</strain>
    </source>
</reference>
<dbReference type="Proteomes" id="UP001498398">
    <property type="component" value="Unassembled WGS sequence"/>
</dbReference>
<protein>
    <submittedName>
        <fullName evidence="2">Uncharacterized protein</fullName>
    </submittedName>
</protein>
<sequence length="92" mass="10159">MLKQLDKGKGYSSTHLTAFLQSTFRSTPFKSSPEVVARVPSTPSPTCSASAMPTSILPKSRKFPSPRIHSYDPACGVYRNEPVYDSSVYRMV</sequence>
<dbReference type="EMBL" id="JBANRG010000118">
    <property type="protein sequence ID" value="KAK7434701.1"/>
    <property type="molecule type" value="Genomic_DNA"/>
</dbReference>
<name>A0ABR1IP20_9AGAR</name>
<proteinExistence type="predicted"/>
<accession>A0ABR1IP20</accession>
<evidence type="ECO:0000313" key="2">
    <source>
        <dbReference type="EMBL" id="KAK7434701.1"/>
    </source>
</evidence>
<evidence type="ECO:0000313" key="3">
    <source>
        <dbReference type="Proteomes" id="UP001498398"/>
    </source>
</evidence>
<evidence type="ECO:0000256" key="1">
    <source>
        <dbReference type="SAM" id="MobiDB-lite"/>
    </source>
</evidence>
<gene>
    <name evidence="2" type="ORF">VKT23_020065</name>
</gene>
<feature type="compositionally biased region" description="Low complexity" evidence="1">
    <location>
        <begin position="40"/>
        <end position="53"/>
    </location>
</feature>
<comment type="caution">
    <text evidence="2">The sequence shown here is derived from an EMBL/GenBank/DDBJ whole genome shotgun (WGS) entry which is preliminary data.</text>
</comment>
<feature type="region of interest" description="Disordered" evidence="1">
    <location>
        <begin position="28"/>
        <end position="53"/>
    </location>
</feature>
<organism evidence="2 3">
    <name type="scientific">Marasmiellus scandens</name>
    <dbReference type="NCBI Taxonomy" id="2682957"/>
    <lineage>
        <taxon>Eukaryota</taxon>
        <taxon>Fungi</taxon>
        <taxon>Dikarya</taxon>
        <taxon>Basidiomycota</taxon>
        <taxon>Agaricomycotina</taxon>
        <taxon>Agaricomycetes</taxon>
        <taxon>Agaricomycetidae</taxon>
        <taxon>Agaricales</taxon>
        <taxon>Marasmiineae</taxon>
        <taxon>Omphalotaceae</taxon>
        <taxon>Marasmiellus</taxon>
    </lineage>
</organism>
<keyword evidence="3" id="KW-1185">Reference proteome</keyword>